<evidence type="ECO:0000313" key="1">
    <source>
        <dbReference type="EMBL" id="MEX3741645.1"/>
    </source>
</evidence>
<keyword evidence="2" id="KW-1185">Reference proteome</keyword>
<sequence length="142" mass="16080">MTGTLNPVVREMLDLPDVDVLAYDVGGWFAVRFPDDPNNVLVHRAGWDPLDWMTWTVSDVLTTHHALRDAIYPDDDSVYDVHRETKDGVERVETEQGSVILELLDALIPSWLRGIDRETAFTGLGMRENIQLLMWMDGSLGV</sequence>
<protein>
    <submittedName>
        <fullName evidence="1">Uncharacterized protein</fullName>
    </submittedName>
</protein>
<name>A0ABV3VJT9_9MYCO</name>
<accession>A0ABV3VJT9</accession>
<reference evidence="1 2" key="1">
    <citation type="submission" date="2024-04" db="EMBL/GenBank/DDBJ databases">
        <title>Genomic Markers of Mycobacteria.</title>
        <authorList>
            <person name="Soliman M.S."/>
            <person name="Elkholy A."/>
            <person name="Soliman N.S."/>
            <person name="Abbas A."/>
            <person name="Khayrat S."/>
            <person name="Shawky S."/>
        </authorList>
    </citation>
    <scope>NUCLEOTIDE SEQUENCE [LARGE SCALE GENOMIC DNA]</scope>
    <source>
        <strain evidence="1 2">Egy-CU-AM5</strain>
    </source>
</reference>
<gene>
    <name evidence="1" type="ORF">ABFW12_25780</name>
</gene>
<proteinExistence type="predicted"/>
<organism evidence="1 2">
    <name type="scientific">Mycolicibacterium porcinum</name>
    <dbReference type="NCBI Taxonomy" id="39693"/>
    <lineage>
        <taxon>Bacteria</taxon>
        <taxon>Bacillati</taxon>
        <taxon>Actinomycetota</taxon>
        <taxon>Actinomycetes</taxon>
        <taxon>Mycobacteriales</taxon>
        <taxon>Mycobacteriaceae</taxon>
        <taxon>Mycolicibacterium</taxon>
    </lineage>
</organism>
<evidence type="ECO:0000313" key="2">
    <source>
        <dbReference type="Proteomes" id="UP001558474"/>
    </source>
</evidence>
<comment type="caution">
    <text evidence="1">The sequence shown here is derived from an EMBL/GenBank/DDBJ whole genome shotgun (WGS) entry which is preliminary data.</text>
</comment>
<dbReference type="RefSeq" id="WP_368574026.1">
    <property type="nucleotide sequence ID" value="NZ_JBDLOU010000073.1"/>
</dbReference>
<dbReference type="Proteomes" id="UP001558474">
    <property type="component" value="Unassembled WGS sequence"/>
</dbReference>
<dbReference type="EMBL" id="JBDLOU010000073">
    <property type="protein sequence ID" value="MEX3741645.1"/>
    <property type="molecule type" value="Genomic_DNA"/>
</dbReference>